<dbReference type="Proteomes" id="UP001066276">
    <property type="component" value="Chromosome 9"/>
</dbReference>
<reference evidence="2" key="1">
    <citation type="journal article" date="2022" name="bioRxiv">
        <title>Sequencing and chromosome-scale assembly of the giantPleurodeles waltlgenome.</title>
        <authorList>
            <person name="Brown T."/>
            <person name="Elewa A."/>
            <person name="Iarovenko S."/>
            <person name="Subramanian E."/>
            <person name="Araus A.J."/>
            <person name="Petzold A."/>
            <person name="Susuki M."/>
            <person name="Suzuki K.-i.T."/>
            <person name="Hayashi T."/>
            <person name="Toyoda A."/>
            <person name="Oliveira C."/>
            <person name="Osipova E."/>
            <person name="Leigh N.D."/>
            <person name="Simon A."/>
            <person name="Yun M.H."/>
        </authorList>
    </citation>
    <scope>NUCLEOTIDE SEQUENCE</scope>
    <source>
        <strain evidence="2">20211129_DDA</strain>
        <tissue evidence="2">Liver</tissue>
    </source>
</reference>
<gene>
    <name evidence="2" type="ORF">NDU88_006429</name>
</gene>
<accession>A0AAV7N2C0</accession>
<sequence>MARRERKCPARFTDHEGETVPNQKPQTKKHVTLSLELDENLQEMLMAAEKGKAWVDAQVVEPAEPSNAQ</sequence>
<feature type="region of interest" description="Disordered" evidence="1">
    <location>
        <begin position="1"/>
        <end position="29"/>
    </location>
</feature>
<evidence type="ECO:0000313" key="3">
    <source>
        <dbReference type="Proteomes" id="UP001066276"/>
    </source>
</evidence>
<comment type="caution">
    <text evidence="2">The sequence shown here is derived from an EMBL/GenBank/DDBJ whole genome shotgun (WGS) entry which is preliminary data.</text>
</comment>
<organism evidence="2 3">
    <name type="scientific">Pleurodeles waltl</name>
    <name type="common">Iberian ribbed newt</name>
    <dbReference type="NCBI Taxonomy" id="8319"/>
    <lineage>
        <taxon>Eukaryota</taxon>
        <taxon>Metazoa</taxon>
        <taxon>Chordata</taxon>
        <taxon>Craniata</taxon>
        <taxon>Vertebrata</taxon>
        <taxon>Euteleostomi</taxon>
        <taxon>Amphibia</taxon>
        <taxon>Batrachia</taxon>
        <taxon>Caudata</taxon>
        <taxon>Salamandroidea</taxon>
        <taxon>Salamandridae</taxon>
        <taxon>Pleurodelinae</taxon>
        <taxon>Pleurodeles</taxon>
    </lineage>
</organism>
<dbReference type="EMBL" id="JANPWB010000013">
    <property type="protein sequence ID" value="KAJ1109060.1"/>
    <property type="molecule type" value="Genomic_DNA"/>
</dbReference>
<evidence type="ECO:0000256" key="1">
    <source>
        <dbReference type="SAM" id="MobiDB-lite"/>
    </source>
</evidence>
<proteinExistence type="predicted"/>
<dbReference type="AlphaFoldDB" id="A0AAV7N2C0"/>
<name>A0AAV7N2C0_PLEWA</name>
<evidence type="ECO:0000313" key="2">
    <source>
        <dbReference type="EMBL" id="KAJ1109060.1"/>
    </source>
</evidence>
<keyword evidence="3" id="KW-1185">Reference proteome</keyword>
<protein>
    <submittedName>
        <fullName evidence="2">Uncharacterized protein</fullName>
    </submittedName>
</protein>